<comment type="caution">
    <text evidence="1">The sequence shown here is derived from an EMBL/GenBank/DDBJ whole genome shotgun (WGS) entry which is preliminary data.</text>
</comment>
<evidence type="ECO:0000313" key="1">
    <source>
        <dbReference type="EMBL" id="KYC96145.1"/>
    </source>
</evidence>
<reference evidence="1 2" key="1">
    <citation type="submission" date="2016-01" db="EMBL/GenBank/DDBJ databases">
        <title>Genome Sequences of Twelve Sporeforming Bacillus Species Isolated from Foods.</title>
        <authorList>
            <person name="Berendsen E.M."/>
            <person name="Wells-Bennik M.H."/>
            <person name="Krawcyk A.O."/>
            <person name="De Jong A."/>
            <person name="Holsappel S."/>
            <person name="Eijlander R.T."/>
            <person name="Kuipers O.P."/>
        </authorList>
    </citation>
    <scope>NUCLEOTIDE SEQUENCE [LARGE SCALE GENOMIC DNA]</scope>
    <source>
        <strain evidence="1 2">B4102</strain>
    </source>
</reference>
<gene>
    <name evidence="1" type="ORF">B4102_3551</name>
</gene>
<proteinExistence type="predicted"/>
<organism evidence="1 2">
    <name type="scientific">Heyndrickxia sporothermodurans</name>
    <dbReference type="NCBI Taxonomy" id="46224"/>
    <lineage>
        <taxon>Bacteria</taxon>
        <taxon>Bacillati</taxon>
        <taxon>Bacillota</taxon>
        <taxon>Bacilli</taxon>
        <taxon>Bacillales</taxon>
        <taxon>Bacillaceae</taxon>
        <taxon>Heyndrickxia</taxon>
    </lineage>
</organism>
<sequence>MNQQRYVAFIDILGFKNIINQFKNPEDLGRELLFNFNASLHAALNNSSITIDLTKGILPKVENSEISFCQFSDSIILYSKDDNVKNLEEFIRVLNMFLASSILRGFPLRGALVKGDIFANPPIIVGKGLVNAATNEAKQAWSGLIVDSSCFDVNDGDELLKRMLLEKMLVNTKVPIKTGKKQEGSCLDQIVYQDQTVINWPQFMGLYISSGIKLNTLFEKFSGKPYGNALIKIEHTIEFFKENIGSRKLPPFTYTAEIVDTFSLLNTKEKINCEFYNDGENSR</sequence>
<dbReference type="Proteomes" id="UP000075666">
    <property type="component" value="Unassembled WGS sequence"/>
</dbReference>
<dbReference type="AlphaFoldDB" id="A0A150KM36"/>
<accession>A0A150KM36</accession>
<dbReference type="RefSeq" id="WP_066234307.1">
    <property type="nucleotide sequence ID" value="NZ_LQYN01000092.1"/>
</dbReference>
<name>A0A150KM36_9BACI</name>
<evidence type="ECO:0000313" key="2">
    <source>
        <dbReference type="Proteomes" id="UP000075666"/>
    </source>
</evidence>
<dbReference type="PATRIC" id="fig|46224.3.peg.50"/>
<evidence type="ECO:0008006" key="3">
    <source>
        <dbReference type="Google" id="ProtNLM"/>
    </source>
</evidence>
<keyword evidence="2" id="KW-1185">Reference proteome</keyword>
<protein>
    <recommendedName>
        <fullName evidence="3">Guanylate cyclase domain-containing protein</fullName>
    </recommendedName>
</protein>
<dbReference type="EMBL" id="LQYN01000092">
    <property type="protein sequence ID" value="KYC96145.1"/>
    <property type="molecule type" value="Genomic_DNA"/>
</dbReference>